<dbReference type="AlphaFoldDB" id="A0A9X2VKG2"/>
<keyword evidence="4" id="KW-1185">Reference proteome</keyword>
<dbReference type="Gene3D" id="2.80.10.50">
    <property type="match status" value="1"/>
</dbReference>
<dbReference type="EMBL" id="JANYMP010000006">
    <property type="protein sequence ID" value="MCS7478166.1"/>
    <property type="molecule type" value="Genomic_DNA"/>
</dbReference>
<organism evidence="3 4">
    <name type="scientific">Umezawaea endophytica</name>
    <dbReference type="NCBI Taxonomy" id="1654476"/>
    <lineage>
        <taxon>Bacteria</taxon>
        <taxon>Bacillati</taxon>
        <taxon>Actinomycetota</taxon>
        <taxon>Actinomycetes</taxon>
        <taxon>Pseudonocardiales</taxon>
        <taxon>Pseudonocardiaceae</taxon>
        <taxon>Umezawaea</taxon>
    </lineage>
</organism>
<dbReference type="Gene3D" id="3.20.20.190">
    <property type="entry name" value="Phosphatidylinositol (PI) phosphodiesterase"/>
    <property type="match status" value="1"/>
</dbReference>
<dbReference type="InterPro" id="IPR017946">
    <property type="entry name" value="PLC-like_Pdiesterase_TIM-brl"/>
</dbReference>
<dbReference type="RefSeq" id="WP_259623674.1">
    <property type="nucleotide sequence ID" value="NZ_JANYMP010000006.1"/>
</dbReference>
<dbReference type="GO" id="GO:0008081">
    <property type="term" value="F:phosphoric diester hydrolase activity"/>
    <property type="evidence" value="ECO:0007669"/>
    <property type="project" value="InterPro"/>
</dbReference>
<dbReference type="InterPro" id="IPR000772">
    <property type="entry name" value="Ricin_B_lectin"/>
</dbReference>
<evidence type="ECO:0000259" key="2">
    <source>
        <dbReference type="SMART" id="SM00458"/>
    </source>
</evidence>
<feature type="signal peptide" evidence="1">
    <location>
        <begin position="1"/>
        <end position="23"/>
    </location>
</feature>
<dbReference type="GO" id="GO:0006629">
    <property type="term" value="P:lipid metabolic process"/>
    <property type="evidence" value="ECO:0007669"/>
    <property type="project" value="InterPro"/>
</dbReference>
<comment type="caution">
    <text evidence="3">The sequence shown here is derived from an EMBL/GenBank/DDBJ whole genome shotgun (WGS) entry which is preliminary data.</text>
</comment>
<dbReference type="SUPFAM" id="SSF50370">
    <property type="entry name" value="Ricin B-like lectins"/>
    <property type="match status" value="1"/>
</dbReference>
<evidence type="ECO:0000313" key="4">
    <source>
        <dbReference type="Proteomes" id="UP001141259"/>
    </source>
</evidence>
<dbReference type="InterPro" id="IPR051057">
    <property type="entry name" value="PI-PLC_domain"/>
</dbReference>
<dbReference type="PANTHER" id="PTHR13593">
    <property type="match status" value="1"/>
</dbReference>
<reference evidence="3" key="1">
    <citation type="submission" date="2022-08" db="EMBL/GenBank/DDBJ databases">
        <authorList>
            <person name="Tistechok S."/>
            <person name="Samborskyy M."/>
            <person name="Roman I."/>
        </authorList>
    </citation>
    <scope>NUCLEOTIDE SEQUENCE</scope>
    <source>
        <strain evidence="3">DSM 103496</strain>
    </source>
</reference>
<keyword evidence="1" id="KW-0732">Signal</keyword>
<dbReference type="PROSITE" id="PS50231">
    <property type="entry name" value="RICIN_B_LECTIN"/>
    <property type="match status" value="1"/>
</dbReference>
<dbReference type="Proteomes" id="UP001141259">
    <property type="component" value="Unassembled WGS sequence"/>
</dbReference>
<dbReference type="SUPFAM" id="SSF51695">
    <property type="entry name" value="PLC-like phosphodiesterases"/>
    <property type="match status" value="1"/>
</dbReference>
<dbReference type="CDD" id="cd08588">
    <property type="entry name" value="PI-PLCc_At5g67130_like"/>
    <property type="match status" value="1"/>
</dbReference>
<name>A0A9X2VKG2_9PSEU</name>
<evidence type="ECO:0000256" key="1">
    <source>
        <dbReference type="SAM" id="SignalP"/>
    </source>
</evidence>
<dbReference type="InterPro" id="IPR035992">
    <property type="entry name" value="Ricin_B-like_lectins"/>
</dbReference>
<dbReference type="Pfam" id="PF26178">
    <property type="entry name" value="PI-PLC_cat"/>
    <property type="match status" value="1"/>
</dbReference>
<dbReference type="SMART" id="SM00458">
    <property type="entry name" value="RICIN"/>
    <property type="match status" value="1"/>
</dbReference>
<sequence>MRAIRSAVVAALLAGLVVPTARADVPAPGQFYLQSVATGLNAAVTGNTVDQHRPKGNEDHQQWNLRSDGRLEEGGRCLGRSGDQAAMQACDSADTRWEISSDGDLLRFKVPGADRYLKPATPLAIGAGGDQWYLTPVTPNRQPALPDGERTLDQVTFLTSHNAYANGVDGGFAPPFVNLFPNQARGITQQLNDGVRGFMLDIHQTSDGAILCHNSCSLVSKPVALWVDVQRIVDFLNANRNEFVTVFLEDYVSADVLRAELARVNGLQNVLFRPDQTGVRQNGWPTMADLRARNQRLLIFTDHGADGRESSGVQYQRDWTVENYWSMGAGVGASDWSCYSRWNDIPLSRTEGGFRRLFVMNHFRDVPMTGTVTDDNTKLTNRAQRFCEPAARKKPTFLAVDHYHLGNPRAAVDTLNTYRY</sequence>
<accession>A0A9X2VKG2</accession>
<feature type="chain" id="PRO_5040739754" evidence="1">
    <location>
        <begin position="24"/>
        <end position="420"/>
    </location>
</feature>
<protein>
    <submittedName>
        <fullName evidence="3">Phospholipase</fullName>
    </submittedName>
</protein>
<evidence type="ECO:0000313" key="3">
    <source>
        <dbReference type="EMBL" id="MCS7478166.1"/>
    </source>
</evidence>
<proteinExistence type="predicted"/>
<dbReference type="PANTHER" id="PTHR13593:SF140">
    <property type="entry name" value="PLC-LIKE PHOSPHODIESTERASE"/>
    <property type="match status" value="1"/>
</dbReference>
<gene>
    <name evidence="3" type="ORF">NZH93_15000</name>
</gene>
<feature type="domain" description="Ricin B lectin" evidence="2">
    <location>
        <begin position="28"/>
        <end position="135"/>
    </location>
</feature>